<feature type="DNA-binding region" description="H-T-H motif" evidence="5">
    <location>
        <begin position="33"/>
        <end position="52"/>
    </location>
</feature>
<evidence type="ECO:0000256" key="4">
    <source>
        <dbReference type="ARBA" id="ARBA00023163"/>
    </source>
</evidence>
<evidence type="ECO:0000256" key="2">
    <source>
        <dbReference type="ARBA" id="ARBA00023015"/>
    </source>
</evidence>
<evidence type="ECO:0000313" key="7">
    <source>
        <dbReference type="EMBL" id="AJG23148.1"/>
    </source>
</evidence>
<keyword evidence="8" id="KW-1185">Reference proteome</keyword>
<dbReference type="InterPro" id="IPR023772">
    <property type="entry name" value="DNA-bd_HTH_TetR-type_CS"/>
</dbReference>
<dbReference type="PROSITE" id="PS01081">
    <property type="entry name" value="HTH_TETR_1"/>
    <property type="match status" value="1"/>
</dbReference>
<dbReference type="PRINTS" id="PR00455">
    <property type="entry name" value="HTHTETR"/>
</dbReference>
<keyword evidence="3 5" id="KW-0238">DNA-binding</keyword>
<dbReference type="Gene3D" id="1.10.357.10">
    <property type="entry name" value="Tetracycline Repressor, domain 2"/>
    <property type="match status" value="1"/>
</dbReference>
<dbReference type="KEGG" id="cbw:RR42_s1560"/>
<dbReference type="PANTHER" id="PTHR47506">
    <property type="entry name" value="TRANSCRIPTIONAL REGULATORY PROTEIN"/>
    <property type="match status" value="1"/>
</dbReference>
<proteinExistence type="predicted"/>
<dbReference type="Gene3D" id="1.10.10.60">
    <property type="entry name" value="Homeodomain-like"/>
    <property type="match status" value="1"/>
</dbReference>
<dbReference type="STRING" id="68895.RR42_s1560"/>
<dbReference type="OrthoDB" id="9798857at2"/>
<dbReference type="InterPro" id="IPR036271">
    <property type="entry name" value="Tet_transcr_reg_TetR-rel_C_sf"/>
</dbReference>
<dbReference type="PANTHER" id="PTHR47506:SF7">
    <property type="entry name" value="TRANSCRIPTIONAL REGULATORY PROTEIN"/>
    <property type="match status" value="1"/>
</dbReference>
<dbReference type="PROSITE" id="PS50977">
    <property type="entry name" value="HTH_TETR_2"/>
    <property type="match status" value="1"/>
</dbReference>
<dbReference type="RefSeq" id="WP_043354847.1">
    <property type="nucleotide sequence ID" value="NZ_CP010537.1"/>
</dbReference>
<sequence length="198" mass="21452">MARASREQADKHREAIEQASSRLFRERGLNGVSVAELMAGAGLTHGGFYGHFSSKDALAALASKRAFEESARRWSRRIERAKGDKQAMRANLVEAYLTTTHCTSRGDGCAAVALAGDIAREPADKPVRQVYIDGLKVMVEDWMKTVEHADPAERRKLALGQLAMLVGAMTLARATEGDAISEDILGAARDMLLGPNSQ</sequence>
<feature type="domain" description="HTH tetR-type" evidence="6">
    <location>
        <begin position="10"/>
        <end position="70"/>
    </location>
</feature>
<evidence type="ECO:0000259" key="6">
    <source>
        <dbReference type="PROSITE" id="PS50977"/>
    </source>
</evidence>
<dbReference type="InterPro" id="IPR009057">
    <property type="entry name" value="Homeodomain-like_sf"/>
</dbReference>
<dbReference type="Proteomes" id="UP000031843">
    <property type="component" value="Chromosome secondary"/>
</dbReference>
<evidence type="ECO:0000256" key="3">
    <source>
        <dbReference type="ARBA" id="ARBA00023125"/>
    </source>
</evidence>
<reference evidence="7 8" key="1">
    <citation type="journal article" date="2015" name="Genome Announc.">
        <title>Complete Genome Sequence of Cupriavidus basilensis 4G11, Isolated from the Oak Ridge Field Research Center Site.</title>
        <authorList>
            <person name="Ray J."/>
            <person name="Waters R.J."/>
            <person name="Skerker J.M."/>
            <person name="Kuehl J.V."/>
            <person name="Price M.N."/>
            <person name="Huang J."/>
            <person name="Chakraborty R."/>
            <person name="Arkin A.P."/>
            <person name="Deutschbauer A."/>
        </authorList>
    </citation>
    <scope>NUCLEOTIDE SEQUENCE [LARGE SCALE GENOMIC DNA]</scope>
    <source>
        <strain evidence="7">4G11</strain>
    </source>
</reference>
<keyword evidence="2" id="KW-0805">Transcription regulation</keyword>
<protein>
    <submittedName>
        <fullName evidence="7">Transcriptional regulator, TetR family</fullName>
    </submittedName>
</protein>
<dbReference type="AlphaFoldDB" id="A0A0C4YJH4"/>
<dbReference type="InterPro" id="IPR001647">
    <property type="entry name" value="HTH_TetR"/>
</dbReference>
<dbReference type="GO" id="GO:0003677">
    <property type="term" value="F:DNA binding"/>
    <property type="evidence" value="ECO:0007669"/>
    <property type="project" value="UniProtKB-UniRule"/>
</dbReference>
<dbReference type="EMBL" id="CP010537">
    <property type="protein sequence ID" value="AJG23148.1"/>
    <property type="molecule type" value="Genomic_DNA"/>
</dbReference>
<name>A0A0C4YJH4_9BURK</name>
<accession>A0A0C4YJH4</accession>
<evidence type="ECO:0000313" key="8">
    <source>
        <dbReference type="Proteomes" id="UP000031843"/>
    </source>
</evidence>
<keyword evidence="4" id="KW-0804">Transcription</keyword>
<keyword evidence="1" id="KW-0678">Repressor</keyword>
<evidence type="ECO:0000256" key="5">
    <source>
        <dbReference type="PROSITE-ProRule" id="PRU00335"/>
    </source>
</evidence>
<gene>
    <name evidence="7" type="ORF">RR42_s1560</name>
</gene>
<dbReference type="Pfam" id="PF00440">
    <property type="entry name" value="TetR_N"/>
    <property type="match status" value="1"/>
</dbReference>
<dbReference type="SUPFAM" id="SSF48498">
    <property type="entry name" value="Tetracyclin repressor-like, C-terminal domain"/>
    <property type="match status" value="1"/>
</dbReference>
<organism evidence="7 8">
    <name type="scientific">Cupriavidus basilensis</name>
    <dbReference type="NCBI Taxonomy" id="68895"/>
    <lineage>
        <taxon>Bacteria</taxon>
        <taxon>Pseudomonadati</taxon>
        <taxon>Pseudomonadota</taxon>
        <taxon>Betaproteobacteria</taxon>
        <taxon>Burkholderiales</taxon>
        <taxon>Burkholderiaceae</taxon>
        <taxon>Cupriavidus</taxon>
    </lineage>
</organism>
<dbReference type="SUPFAM" id="SSF46689">
    <property type="entry name" value="Homeodomain-like"/>
    <property type="match status" value="1"/>
</dbReference>
<evidence type="ECO:0000256" key="1">
    <source>
        <dbReference type="ARBA" id="ARBA00022491"/>
    </source>
</evidence>